<feature type="signal peptide" evidence="1">
    <location>
        <begin position="1"/>
        <end position="24"/>
    </location>
</feature>
<name>A0ABU2CA81_9BURK</name>
<sequence length="150" mass="15845">MKKTIALSAAVLALSAVFTAPAFARDVEYQIPLEDVLKMPEAQAKLDGSVKFYLSGSNTPAIEQTLGEDRSHGTANGSVKEELAGCHAAALSSLLAFQAKAKKLGANAVVDIHSFFKNEVTKSPTTVECHAGTFRIHVVLKASYAKVAAQ</sequence>
<proteinExistence type="predicted"/>
<protein>
    <submittedName>
        <fullName evidence="2">Uncharacterized protein YbjQ (UPF0145 family)</fullName>
    </submittedName>
</protein>
<feature type="chain" id="PRO_5046392630" evidence="1">
    <location>
        <begin position="25"/>
        <end position="150"/>
    </location>
</feature>
<accession>A0ABU2CA81</accession>
<organism evidence="2 3">
    <name type="scientific">Rhodoferax ferrireducens</name>
    <dbReference type="NCBI Taxonomy" id="192843"/>
    <lineage>
        <taxon>Bacteria</taxon>
        <taxon>Pseudomonadati</taxon>
        <taxon>Pseudomonadota</taxon>
        <taxon>Betaproteobacteria</taxon>
        <taxon>Burkholderiales</taxon>
        <taxon>Comamonadaceae</taxon>
        <taxon>Rhodoferax</taxon>
    </lineage>
</organism>
<gene>
    <name evidence="2" type="ORF">J2X19_002917</name>
</gene>
<keyword evidence="3" id="KW-1185">Reference proteome</keyword>
<evidence type="ECO:0000256" key="1">
    <source>
        <dbReference type="SAM" id="SignalP"/>
    </source>
</evidence>
<evidence type="ECO:0000313" key="3">
    <source>
        <dbReference type="Proteomes" id="UP001180487"/>
    </source>
</evidence>
<dbReference type="RefSeq" id="WP_310374198.1">
    <property type="nucleotide sequence ID" value="NZ_JAVDXT010000002.1"/>
</dbReference>
<reference evidence="2 3" key="1">
    <citation type="submission" date="2023-07" db="EMBL/GenBank/DDBJ databases">
        <title>Sorghum-associated microbial communities from plants grown in Nebraska, USA.</title>
        <authorList>
            <person name="Schachtman D."/>
        </authorList>
    </citation>
    <scope>NUCLEOTIDE SEQUENCE [LARGE SCALE GENOMIC DNA]</scope>
    <source>
        <strain evidence="2 3">BE313</strain>
    </source>
</reference>
<keyword evidence="1" id="KW-0732">Signal</keyword>
<dbReference type="EMBL" id="JAVDXT010000002">
    <property type="protein sequence ID" value="MDR7378238.1"/>
    <property type="molecule type" value="Genomic_DNA"/>
</dbReference>
<evidence type="ECO:0000313" key="2">
    <source>
        <dbReference type="EMBL" id="MDR7378238.1"/>
    </source>
</evidence>
<comment type="caution">
    <text evidence="2">The sequence shown here is derived from an EMBL/GenBank/DDBJ whole genome shotgun (WGS) entry which is preliminary data.</text>
</comment>
<dbReference type="Proteomes" id="UP001180487">
    <property type="component" value="Unassembled WGS sequence"/>
</dbReference>